<feature type="region of interest" description="Disordered" evidence="1">
    <location>
        <begin position="200"/>
        <end position="244"/>
    </location>
</feature>
<sequence length="341" mass="37571">MPVITNSPMSSPSLRTIAHAQMHNSYFPSVPTVIRHHNHNNTHHPVPRTPQSSLNVISIRPSPHDSHLVGCLKHTSGIVSSSPISEYPAHQDRDYVHPTMRSVNLQEKRRASMGIFKVSQIPLGPSNPSIKRSMGTAGTKGTYTSESTDQDRPVNSAVGRTQTMDNGARRRPSFKIELPARPSLGGGGNQQILSDAFVESPSIQQQHEDERNTQPSWFTSGRINDTPSGPVLKDPFQSQTKHSQTAGGYIILRAPSHFPEHEHGNARKEGRPHSPSHQSAEKVWPGMVGLGYSLNRLRAPTPWLRDVRGGAEEEDGEWLRGEDLGSVSREVEGRMKGLGFE</sequence>
<dbReference type="AlphaFoldDB" id="A0AAW0Z276"/>
<evidence type="ECO:0000313" key="3">
    <source>
        <dbReference type="Proteomes" id="UP001388673"/>
    </source>
</evidence>
<dbReference type="Proteomes" id="UP001388673">
    <property type="component" value="Unassembled WGS sequence"/>
</dbReference>
<evidence type="ECO:0000313" key="2">
    <source>
        <dbReference type="EMBL" id="KAK8864216.1"/>
    </source>
</evidence>
<dbReference type="EMBL" id="JBCAWK010000003">
    <property type="protein sequence ID" value="KAK8864216.1"/>
    <property type="molecule type" value="Genomic_DNA"/>
</dbReference>
<gene>
    <name evidence="2" type="ORF">IAR55_001462</name>
</gene>
<feature type="region of interest" description="Disordered" evidence="1">
    <location>
        <begin position="119"/>
        <end position="172"/>
    </location>
</feature>
<feature type="region of interest" description="Disordered" evidence="1">
    <location>
        <begin position="259"/>
        <end position="281"/>
    </location>
</feature>
<feature type="compositionally biased region" description="Polar residues" evidence="1">
    <location>
        <begin position="213"/>
        <end position="227"/>
    </location>
</feature>
<reference evidence="2 3" key="1">
    <citation type="journal article" date="2024" name="bioRxiv">
        <title>Comparative genomics of Cryptococcus and Kwoniella reveals pathogenesis evolution and contrasting karyotype dynamics via intercentromeric recombination or chromosome fusion.</title>
        <authorList>
            <person name="Coelho M.A."/>
            <person name="David-Palma M."/>
            <person name="Shea T."/>
            <person name="Bowers K."/>
            <person name="McGinley-Smith S."/>
            <person name="Mohammad A.W."/>
            <person name="Gnirke A."/>
            <person name="Yurkov A.M."/>
            <person name="Nowrousian M."/>
            <person name="Sun S."/>
            <person name="Cuomo C.A."/>
            <person name="Heitman J."/>
        </authorList>
    </citation>
    <scope>NUCLEOTIDE SEQUENCE [LARGE SCALE GENOMIC DNA]</scope>
    <source>
        <strain evidence="2 3">CBS 13917</strain>
    </source>
</reference>
<comment type="caution">
    <text evidence="2">The sequence shown here is derived from an EMBL/GenBank/DDBJ whole genome shotgun (WGS) entry which is preliminary data.</text>
</comment>
<organism evidence="2 3">
    <name type="scientific">Kwoniella newhampshirensis</name>
    <dbReference type="NCBI Taxonomy" id="1651941"/>
    <lineage>
        <taxon>Eukaryota</taxon>
        <taxon>Fungi</taxon>
        <taxon>Dikarya</taxon>
        <taxon>Basidiomycota</taxon>
        <taxon>Agaricomycotina</taxon>
        <taxon>Tremellomycetes</taxon>
        <taxon>Tremellales</taxon>
        <taxon>Cryptococcaceae</taxon>
        <taxon>Kwoniella</taxon>
    </lineage>
</organism>
<dbReference type="GeneID" id="92178721"/>
<keyword evidence="3" id="KW-1185">Reference proteome</keyword>
<evidence type="ECO:0000256" key="1">
    <source>
        <dbReference type="SAM" id="MobiDB-lite"/>
    </source>
</evidence>
<proteinExistence type="predicted"/>
<feature type="compositionally biased region" description="Basic and acidic residues" evidence="1">
    <location>
        <begin position="259"/>
        <end position="272"/>
    </location>
</feature>
<name>A0AAW0Z276_9TREE</name>
<dbReference type="KEGG" id="kne:92178721"/>
<dbReference type="RefSeq" id="XP_066804512.1">
    <property type="nucleotide sequence ID" value="XM_066944589.1"/>
</dbReference>
<accession>A0AAW0Z276</accession>
<protein>
    <submittedName>
        <fullName evidence="2">Uncharacterized protein</fullName>
    </submittedName>
</protein>